<evidence type="ECO:0000313" key="8">
    <source>
        <dbReference type="EMBL" id="QQT01924.1"/>
    </source>
</evidence>
<dbReference type="Gene3D" id="1.20.1250.20">
    <property type="entry name" value="MFS general substrate transporter like domains"/>
    <property type="match status" value="1"/>
</dbReference>
<dbReference type="KEGG" id="ppsr:I6J18_08810"/>
<accession>A0A974NQ14</accession>
<feature type="transmembrane region" description="Helical" evidence="7">
    <location>
        <begin position="148"/>
        <end position="168"/>
    </location>
</feature>
<feature type="transmembrane region" description="Helical" evidence="7">
    <location>
        <begin position="106"/>
        <end position="128"/>
    </location>
</feature>
<dbReference type="InterPro" id="IPR011701">
    <property type="entry name" value="MFS"/>
</dbReference>
<keyword evidence="9" id="KW-1185">Reference proteome</keyword>
<dbReference type="EMBL" id="CP068053">
    <property type="protein sequence ID" value="QQT01924.1"/>
    <property type="molecule type" value="Genomic_DNA"/>
</dbReference>
<dbReference type="PANTHER" id="PTHR23513:SF9">
    <property type="entry name" value="ENTEROBACTIN EXPORTER ENTS"/>
    <property type="match status" value="1"/>
</dbReference>
<protein>
    <submittedName>
        <fullName evidence="8">MFS transporter</fullName>
    </submittedName>
</protein>
<feature type="transmembrane region" description="Helical" evidence="7">
    <location>
        <begin position="358"/>
        <end position="380"/>
    </location>
</feature>
<keyword evidence="2" id="KW-0813">Transport</keyword>
<evidence type="ECO:0000256" key="2">
    <source>
        <dbReference type="ARBA" id="ARBA00022448"/>
    </source>
</evidence>
<proteinExistence type="predicted"/>
<dbReference type="CDD" id="cd06173">
    <property type="entry name" value="MFS_MefA_like"/>
    <property type="match status" value="1"/>
</dbReference>
<comment type="subcellular location">
    <subcellularLocation>
        <location evidence="1">Cell membrane</location>
        <topology evidence="1">Multi-pass membrane protein</topology>
    </subcellularLocation>
</comment>
<dbReference type="InterPro" id="IPR036259">
    <property type="entry name" value="MFS_trans_sf"/>
</dbReference>
<feature type="transmembrane region" description="Helical" evidence="7">
    <location>
        <begin position="229"/>
        <end position="250"/>
    </location>
</feature>
<feature type="transmembrane region" description="Helical" evidence="7">
    <location>
        <begin position="12"/>
        <end position="32"/>
    </location>
</feature>
<dbReference type="AlphaFoldDB" id="A0A974NQ14"/>
<name>A0A974NQ14_PERPY</name>
<gene>
    <name evidence="8" type="ORF">I6J18_08810</name>
</gene>
<feature type="transmembrane region" description="Helical" evidence="7">
    <location>
        <begin position="319"/>
        <end position="346"/>
    </location>
</feature>
<evidence type="ECO:0000256" key="7">
    <source>
        <dbReference type="SAM" id="Phobius"/>
    </source>
</evidence>
<dbReference type="RefSeq" id="WP_040373434.1">
    <property type="nucleotide sequence ID" value="NZ_CP068053.1"/>
</dbReference>
<feature type="transmembrane region" description="Helical" evidence="7">
    <location>
        <begin position="79"/>
        <end position="100"/>
    </location>
</feature>
<dbReference type="PANTHER" id="PTHR23513">
    <property type="entry name" value="INTEGRAL MEMBRANE EFFLUX PROTEIN-RELATED"/>
    <property type="match status" value="1"/>
</dbReference>
<evidence type="ECO:0000256" key="1">
    <source>
        <dbReference type="ARBA" id="ARBA00004651"/>
    </source>
</evidence>
<evidence type="ECO:0000256" key="5">
    <source>
        <dbReference type="ARBA" id="ARBA00022989"/>
    </source>
</evidence>
<dbReference type="SUPFAM" id="SSF103473">
    <property type="entry name" value="MFS general substrate transporter"/>
    <property type="match status" value="1"/>
</dbReference>
<dbReference type="Proteomes" id="UP000595254">
    <property type="component" value="Chromosome"/>
</dbReference>
<keyword evidence="3" id="KW-1003">Cell membrane</keyword>
<feature type="transmembrane region" description="Helical" evidence="7">
    <location>
        <begin position="386"/>
        <end position="405"/>
    </location>
</feature>
<feature type="transmembrane region" description="Helical" evidence="7">
    <location>
        <begin position="262"/>
        <end position="280"/>
    </location>
</feature>
<feature type="transmembrane region" description="Helical" evidence="7">
    <location>
        <begin position="292"/>
        <end position="313"/>
    </location>
</feature>
<sequence length="426" mass="46443">MNEEQKFKKATYHLKTFLISKMVSALGANVYAFGMSMYILSLTGSAFSFAANLIFSIVPRIVFSPIAGVMGDRYSRKKLVIVGQLGEAAAITGLLIYSILFGLSLPAIYCTTVMYSVCSTFSSVAFSASLGNLVDGGRMQKAMSFNQISYSFSGIGGPIVGGLLFGFVSIQLFLIINIAALIITTALEATMNFTLFKREESPREKEETMVGSLREGWHYIRKKPVIKSILFTGLWINLFFTCLNVGGDYVLLEQLKVRPQHIGIVEAAGAIGMLLTSIYFASRANVKNPLLFSKCAILGLSLLIAAFALPLIFSLSYPIVITFYAIAMLLFGSLGILTNTPILVMLQNSIDEEYRGRVFGILEMMAMGMMPVGTIIYGLLFDLVPAAYLFIGSGIILIGVTMICLNSRVIKQGELALLNLKTDMTV</sequence>
<evidence type="ECO:0000313" key="9">
    <source>
        <dbReference type="Proteomes" id="UP000595254"/>
    </source>
</evidence>
<feature type="transmembrane region" description="Helical" evidence="7">
    <location>
        <begin position="38"/>
        <end position="58"/>
    </location>
</feature>
<keyword evidence="6 7" id="KW-0472">Membrane</keyword>
<dbReference type="Pfam" id="PF07690">
    <property type="entry name" value="MFS_1"/>
    <property type="match status" value="1"/>
</dbReference>
<dbReference type="GO" id="GO:0022857">
    <property type="term" value="F:transmembrane transporter activity"/>
    <property type="evidence" value="ECO:0007669"/>
    <property type="project" value="InterPro"/>
</dbReference>
<feature type="transmembrane region" description="Helical" evidence="7">
    <location>
        <begin position="174"/>
        <end position="196"/>
    </location>
</feature>
<reference evidence="8 9" key="1">
    <citation type="submission" date="2021-01" db="EMBL/GenBank/DDBJ databases">
        <title>FDA dAtabase for Regulatory Grade micrObial Sequences (FDA-ARGOS): Supporting development and validation of Infectious Disease Dx tests.</title>
        <authorList>
            <person name="Nelson B."/>
            <person name="Plummer A."/>
            <person name="Tallon L."/>
            <person name="Sadzewicz L."/>
            <person name="Zhao X."/>
            <person name="Boylan J."/>
            <person name="Ott S."/>
            <person name="Bowen H."/>
            <person name="Vavikolanu K."/>
            <person name="Mehta A."/>
            <person name="Aluvathingal J."/>
            <person name="Nadendla S."/>
            <person name="Myers T."/>
            <person name="Yan Y."/>
            <person name="Sichtig H."/>
        </authorList>
    </citation>
    <scope>NUCLEOTIDE SEQUENCE [LARGE SCALE GENOMIC DNA]</scope>
    <source>
        <strain evidence="8 9">FDAARGOS_1161</strain>
    </source>
</reference>
<keyword evidence="5 7" id="KW-1133">Transmembrane helix</keyword>
<evidence type="ECO:0000256" key="3">
    <source>
        <dbReference type="ARBA" id="ARBA00022475"/>
    </source>
</evidence>
<evidence type="ECO:0000256" key="6">
    <source>
        <dbReference type="ARBA" id="ARBA00023136"/>
    </source>
</evidence>
<organism evidence="8 9">
    <name type="scientific">Peribacillus psychrosaccharolyticus</name>
    <name type="common">Bacillus psychrosaccharolyticus</name>
    <dbReference type="NCBI Taxonomy" id="1407"/>
    <lineage>
        <taxon>Bacteria</taxon>
        <taxon>Bacillati</taxon>
        <taxon>Bacillota</taxon>
        <taxon>Bacilli</taxon>
        <taxon>Bacillales</taxon>
        <taxon>Bacillaceae</taxon>
        <taxon>Peribacillus</taxon>
    </lineage>
</organism>
<dbReference type="GO" id="GO:0005886">
    <property type="term" value="C:plasma membrane"/>
    <property type="evidence" value="ECO:0007669"/>
    <property type="project" value="UniProtKB-SubCell"/>
</dbReference>
<keyword evidence="4 7" id="KW-0812">Transmembrane</keyword>
<evidence type="ECO:0000256" key="4">
    <source>
        <dbReference type="ARBA" id="ARBA00022692"/>
    </source>
</evidence>